<evidence type="ECO:0000259" key="8">
    <source>
        <dbReference type="PROSITE" id="PS50893"/>
    </source>
</evidence>
<dbReference type="GO" id="GO:0016887">
    <property type="term" value="F:ATP hydrolysis activity"/>
    <property type="evidence" value="ECO:0007669"/>
    <property type="project" value="InterPro"/>
</dbReference>
<evidence type="ECO:0000256" key="6">
    <source>
        <dbReference type="ARBA" id="ARBA00023136"/>
    </source>
</evidence>
<dbReference type="RefSeq" id="XP_065328483.1">
    <property type="nucleotide sequence ID" value="XM_065472411.1"/>
</dbReference>
<evidence type="ECO:0000259" key="9">
    <source>
        <dbReference type="PROSITE" id="PS50929"/>
    </source>
</evidence>
<proteinExistence type="predicted"/>
<dbReference type="InterPro" id="IPR003439">
    <property type="entry name" value="ABC_transporter-like_ATP-bd"/>
</dbReference>
<dbReference type="InterPro" id="IPR027417">
    <property type="entry name" value="P-loop_NTPase"/>
</dbReference>
<keyword evidence="6 7" id="KW-0472">Membrane</keyword>
<feature type="transmembrane region" description="Helical" evidence="7">
    <location>
        <begin position="282"/>
        <end position="305"/>
    </location>
</feature>
<dbReference type="GO" id="GO:0140359">
    <property type="term" value="F:ABC-type transporter activity"/>
    <property type="evidence" value="ECO:0007669"/>
    <property type="project" value="InterPro"/>
</dbReference>
<organism evidence="10 11">
    <name type="scientific">Vairimorpha necatrix</name>
    <dbReference type="NCBI Taxonomy" id="6039"/>
    <lineage>
        <taxon>Eukaryota</taxon>
        <taxon>Fungi</taxon>
        <taxon>Fungi incertae sedis</taxon>
        <taxon>Microsporidia</taxon>
        <taxon>Nosematidae</taxon>
        <taxon>Vairimorpha</taxon>
    </lineage>
</organism>
<dbReference type="Pfam" id="PF00005">
    <property type="entry name" value="ABC_tran"/>
    <property type="match status" value="1"/>
</dbReference>
<dbReference type="Proteomes" id="UP001334084">
    <property type="component" value="Chromosome 1"/>
</dbReference>
<dbReference type="InterPro" id="IPR039421">
    <property type="entry name" value="Type_1_exporter"/>
</dbReference>
<keyword evidence="11" id="KW-1185">Reference proteome</keyword>
<feature type="transmembrane region" description="Helical" evidence="7">
    <location>
        <begin position="23"/>
        <end position="41"/>
    </location>
</feature>
<dbReference type="PANTHER" id="PTHR24221:SF503">
    <property type="entry name" value="MITOCHONDRIAL POTASSIUM CHANNEL ATP-BINDING SUBUNIT"/>
    <property type="match status" value="1"/>
</dbReference>
<dbReference type="InterPro" id="IPR036640">
    <property type="entry name" value="ABC1_TM_sf"/>
</dbReference>
<gene>
    <name evidence="10" type="ORF">VNE69_01276</name>
</gene>
<keyword evidence="3" id="KW-0547">Nucleotide-binding</keyword>
<dbReference type="GeneID" id="90540140"/>
<keyword evidence="5 7" id="KW-1133">Transmembrane helix</keyword>
<evidence type="ECO:0000313" key="10">
    <source>
        <dbReference type="EMBL" id="WUR02338.1"/>
    </source>
</evidence>
<accession>A0AAX4J8V5</accession>
<dbReference type="AlphaFoldDB" id="A0AAX4J8V5"/>
<dbReference type="Pfam" id="PF00664">
    <property type="entry name" value="ABC_membrane"/>
    <property type="match status" value="1"/>
</dbReference>
<evidence type="ECO:0000256" key="2">
    <source>
        <dbReference type="ARBA" id="ARBA00022692"/>
    </source>
</evidence>
<dbReference type="GO" id="GO:0016020">
    <property type="term" value="C:membrane"/>
    <property type="evidence" value="ECO:0007669"/>
    <property type="project" value="UniProtKB-SubCell"/>
</dbReference>
<dbReference type="PROSITE" id="PS50929">
    <property type="entry name" value="ABC_TM1F"/>
    <property type="match status" value="1"/>
</dbReference>
<feature type="transmembrane region" description="Helical" evidence="7">
    <location>
        <begin position="69"/>
        <end position="95"/>
    </location>
</feature>
<feature type="transmembrane region" description="Helical" evidence="7">
    <location>
        <begin position="252"/>
        <end position="276"/>
    </location>
</feature>
<dbReference type="InterPro" id="IPR011527">
    <property type="entry name" value="ABC1_TM_dom"/>
</dbReference>
<dbReference type="PROSITE" id="PS50893">
    <property type="entry name" value="ABC_TRANSPORTER_2"/>
    <property type="match status" value="1"/>
</dbReference>
<name>A0AAX4J8V5_9MICR</name>
<dbReference type="Gene3D" id="3.40.50.300">
    <property type="entry name" value="P-loop containing nucleotide triphosphate hydrolases"/>
    <property type="match status" value="1"/>
</dbReference>
<feature type="domain" description="ABC transporter" evidence="8">
    <location>
        <begin position="340"/>
        <end position="571"/>
    </location>
</feature>
<keyword evidence="2 7" id="KW-0812">Transmembrane</keyword>
<dbReference type="Gene3D" id="1.20.1560.10">
    <property type="entry name" value="ABC transporter type 1, transmembrane domain"/>
    <property type="match status" value="1"/>
</dbReference>
<comment type="subcellular location">
    <subcellularLocation>
        <location evidence="1">Membrane</location>
        <topology evidence="1">Multi-pass membrane protein</topology>
    </subcellularLocation>
</comment>
<dbReference type="SUPFAM" id="SSF90123">
    <property type="entry name" value="ABC transporter transmembrane region"/>
    <property type="match status" value="1"/>
</dbReference>
<evidence type="ECO:0000256" key="5">
    <source>
        <dbReference type="ARBA" id="ARBA00022989"/>
    </source>
</evidence>
<feature type="domain" description="ABC transmembrane type-1" evidence="9">
    <location>
        <begin position="73"/>
        <end position="309"/>
    </location>
</feature>
<evidence type="ECO:0000313" key="11">
    <source>
        <dbReference type="Proteomes" id="UP001334084"/>
    </source>
</evidence>
<keyword evidence="4" id="KW-0067">ATP-binding</keyword>
<protein>
    <submittedName>
        <fullName evidence="10">ABC transporter</fullName>
    </submittedName>
</protein>
<sequence>MKKISNTEIIKDILMNNLIRSEALKLIVIPILISTVIYSILEITISNRLKELNAAVEMKSGEISALKKYVIQILIVAILTEVNGFVFTSVVQYIYRTMSKSSFRLFVSLPPAQFNKFGGGEIQTIIERKSRSASELIEIFVTNLLPIILKISFTLFSVINNMGSFAGYIMSICVFIYGALTIGIAIWRANIRRELNKAENSTCNKLQDSLINHETIVTSRTVEYEVQKYDEYLMKNENISTKLWRAFYVLNLFQRIIFLLQSSLIIYAGLLGYLYYDLSPSQLLFLTSIVATLANNLGNVGYLYTRYTQAIINARATYDTISEIKEEIKDKELYGFKKNIKFSKIFFNYENRKVFENVNFEIKKGEKIAIIGKNGSGKSTLMKLFLKFESYNGSIFIDDINIQDIKEDSFRNLIGYIPQNTFLFNETVKYNIKYGLENVTDEEIFSLCKKFCLFEVFSNLENGFDTNVGERGKLLSGGEKQKILLMRAMLRKKEIMILDEPTAALDKESEKNIIELILEDKERTVMMIIHNLELVNKFDTILYINDKNIQKFKPELVNRQDSGKDFSEVVDIKI</sequence>
<dbReference type="SUPFAM" id="SSF52540">
    <property type="entry name" value="P-loop containing nucleoside triphosphate hydrolases"/>
    <property type="match status" value="1"/>
</dbReference>
<dbReference type="GO" id="GO:0005524">
    <property type="term" value="F:ATP binding"/>
    <property type="evidence" value="ECO:0007669"/>
    <property type="project" value="UniProtKB-KW"/>
</dbReference>
<dbReference type="InterPro" id="IPR003593">
    <property type="entry name" value="AAA+_ATPase"/>
</dbReference>
<dbReference type="SMART" id="SM00382">
    <property type="entry name" value="AAA"/>
    <property type="match status" value="1"/>
</dbReference>
<dbReference type="PANTHER" id="PTHR24221">
    <property type="entry name" value="ATP-BINDING CASSETTE SUB-FAMILY B"/>
    <property type="match status" value="1"/>
</dbReference>
<evidence type="ECO:0000256" key="3">
    <source>
        <dbReference type="ARBA" id="ARBA00022741"/>
    </source>
</evidence>
<feature type="transmembrane region" description="Helical" evidence="7">
    <location>
        <begin position="136"/>
        <end position="159"/>
    </location>
</feature>
<feature type="transmembrane region" description="Helical" evidence="7">
    <location>
        <begin position="165"/>
        <end position="187"/>
    </location>
</feature>
<evidence type="ECO:0000256" key="7">
    <source>
        <dbReference type="SAM" id="Phobius"/>
    </source>
</evidence>
<evidence type="ECO:0000256" key="1">
    <source>
        <dbReference type="ARBA" id="ARBA00004141"/>
    </source>
</evidence>
<dbReference type="EMBL" id="CP142726">
    <property type="protein sequence ID" value="WUR02338.1"/>
    <property type="molecule type" value="Genomic_DNA"/>
</dbReference>
<reference evidence="10" key="1">
    <citation type="journal article" date="2024" name="BMC Genomics">
        <title>Functional annotation of a divergent genome using sequence and structure-based similarity.</title>
        <authorList>
            <person name="Svedberg D."/>
            <person name="Winiger R.R."/>
            <person name="Berg A."/>
            <person name="Sharma H."/>
            <person name="Tellgren-Roth C."/>
            <person name="Debrunner-Vossbrinck B.A."/>
            <person name="Vossbrinck C.R."/>
            <person name="Barandun J."/>
        </authorList>
    </citation>
    <scope>NUCLEOTIDE SEQUENCE</scope>
    <source>
        <strain evidence="10">Illinois isolate</strain>
    </source>
</reference>
<dbReference type="KEGG" id="vnx:VNE69_01276"/>
<evidence type="ECO:0000256" key="4">
    <source>
        <dbReference type="ARBA" id="ARBA00022840"/>
    </source>
</evidence>